<evidence type="ECO:0000313" key="1">
    <source>
        <dbReference type="EMBL" id="ADL25563.1"/>
    </source>
</evidence>
<dbReference type="KEGG" id="fsc:FSU_1455"/>
<dbReference type="HOGENOM" id="CLU_3403649_0_0_0"/>
<name>D9SAB5_FIBSS</name>
<protein>
    <submittedName>
        <fullName evidence="1">Uncharacterized protein</fullName>
    </submittedName>
</protein>
<organism evidence="1 2">
    <name type="scientific">Fibrobacter succinogenes (strain ATCC 19169 / S85)</name>
    <dbReference type="NCBI Taxonomy" id="59374"/>
    <lineage>
        <taxon>Bacteria</taxon>
        <taxon>Pseudomonadati</taxon>
        <taxon>Fibrobacterota</taxon>
        <taxon>Fibrobacteria</taxon>
        <taxon>Fibrobacterales</taxon>
        <taxon>Fibrobacteraceae</taxon>
        <taxon>Fibrobacter</taxon>
    </lineage>
</organism>
<sequence>MKRNQNHFKSFFPQTFVYSWCLLIQDVLSE</sequence>
<reference evidence="2" key="1">
    <citation type="submission" date="2010-08" db="EMBL/GenBank/DDBJ databases">
        <title>Complete sequence of Fibrobacter succinogenes subsp. succinogenes S85.</title>
        <authorList>
            <person name="Durkin A.S."/>
            <person name="Nelson K.E."/>
            <person name="Morrison M."/>
            <person name="Forsberg C.W."/>
            <person name="Wilson D.B."/>
            <person name="Russell J.B."/>
            <person name="Cann I.K.O."/>
            <person name="Mackie R.I."/>
            <person name="White B.A."/>
        </authorList>
    </citation>
    <scope>NUCLEOTIDE SEQUENCE [LARGE SCALE GENOMIC DNA]</scope>
    <source>
        <strain evidence="2">ATCC 19169 / S85</strain>
    </source>
</reference>
<proteinExistence type="predicted"/>
<accession>D9SAB5</accession>
<dbReference type="AlphaFoldDB" id="D9SAB5"/>
<dbReference type="EMBL" id="CP002158">
    <property type="protein sequence ID" value="ADL25563.1"/>
    <property type="molecule type" value="Genomic_DNA"/>
</dbReference>
<dbReference type="Proteomes" id="UP000000517">
    <property type="component" value="Chromosome"/>
</dbReference>
<gene>
    <name evidence="1" type="ordered locus">FSU_1455</name>
</gene>
<evidence type="ECO:0000313" key="2">
    <source>
        <dbReference type="Proteomes" id="UP000000517"/>
    </source>
</evidence>